<dbReference type="InterPro" id="IPR050564">
    <property type="entry name" value="F420-G6PD/mer"/>
</dbReference>
<dbReference type="PANTHER" id="PTHR43244">
    <property type="match status" value="1"/>
</dbReference>
<evidence type="ECO:0000259" key="2">
    <source>
        <dbReference type="Pfam" id="PF00296"/>
    </source>
</evidence>
<keyword evidence="1" id="KW-0560">Oxidoreductase</keyword>
<dbReference type="Pfam" id="PF00296">
    <property type="entry name" value="Bac_luciferase"/>
    <property type="match status" value="1"/>
</dbReference>
<dbReference type="SUPFAM" id="SSF51679">
    <property type="entry name" value="Bacterial luciferase-like"/>
    <property type="match status" value="1"/>
</dbReference>
<dbReference type="Gene3D" id="3.20.20.30">
    <property type="entry name" value="Luciferase-like domain"/>
    <property type="match status" value="1"/>
</dbReference>
<protein>
    <submittedName>
        <fullName evidence="3">LLM class flavin-dependent oxidoreductase</fullName>
    </submittedName>
</protein>
<dbReference type="PANTHER" id="PTHR43244:SF1">
    <property type="entry name" value="5,10-METHYLENETETRAHYDROMETHANOPTERIN REDUCTASE"/>
    <property type="match status" value="1"/>
</dbReference>
<reference evidence="4" key="1">
    <citation type="submission" date="2023-12" db="EMBL/GenBank/DDBJ databases">
        <title>Novel species in genus Nocardioides.</title>
        <authorList>
            <person name="Zhou H."/>
        </authorList>
    </citation>
    <scope>NUCLEOTIDE SEQUENCE [LARGE SCALE GENOMIC DNA]</scope>
    <source>
        <strain evidence="4">HM61</strain>
    </source>
</reference>
<dbReference type="RefSeq" id="WP_322937327.1">
    <property type="nucleotide sequence ID" value="NZ_CP141059.1"/>
</dbReference>
<proteinExistence type="predicted"/>
<evidence type="ECO:0000313" key="3">
    <source>
        <dbReference type="EMBL" id="WQQ26344.1"/>
    </source>
</evidence>
<evidence type="ECO:0000313" key="4">
    <source>
        <dbReference type="Proteomes" id="UP001327225"/>
    </source>
</evidence>
<dbReference type="Proteomes" id="UP001327225">
    <property type="component" value="Chromosome"/>
</dbReference>
<dbReference type="InterPro" id="IPR011251">
    <property type="entry name" value="Luciferase-like_dom"/>
</dbReference>
<evidence type="ECO:0000256" key="1">
    <source>
        <dbReference type="ARBA" id="ARBA00023002"/>
    </source>
</evidence>
<dbReference type="InterPro" id="IPR036661">
    <property type="entry name" value="Luciferase-like_sf"/>
</dbReference>
<sequence>MKLGAHLPLIDFDGSPLEPSTLRAYVDAARDSGFTAISANDHLVFQRPWLDGIVALASILERSGGLTLATTVALPVVRGPVPLAKAAAALQILSGGRFVLGVAPGSSVADYDAVGVPFEERWPRFDDAVRVLRSALAELEPVPARPVPVWIGSWGSAAGLSRVARHGDGWLASAYNTTPGRLAAGVDILREALRARGRDDTAFPIALATMWTYLTSSREEARAKVEALGAMLNRDPAELAPQVLVGDADHCRAILQDYADAGVGTTFLWPLGDPVTQLRRFGAEVAPRLVEGS</sequence>
<dbReference type="EMBL" id="CP141059">
    <property type="protein sequence ID" value="WQQ26344.1"/>
    <property type="molecule type" value="Genomic_DNA"/>
</dbReference>
<gene>
    <name evidence="3" type="ORF">SHK19_20585</name>
</gene>
<accession>A0ABZ0ZR53</accession>
<organism evidence="3 4">
    <name type="scientific">Nocardioides bizhenqiangii</name>
    <dbReference type="NCBI Taxonomy" id="3095076"/>
    <lineage>
        <taxon>Bacteria</taxon>
        <taxon>Bacillati</taxon>
        <taxon>Actinomycetota</taxon>
        <taxon>Actinomycetes</taxon>
        <taxon>Propionibacteriales</taxon>
        <taxon>Nocardioidaceae</taxon>
        <taxon>Nocardioides</taxon>
    </lineage>
</organism>
<keyword evidence="4" id="KW-1185">Reference proteome</keyword>
<feature type="domain" description="Luciferase-like" evidence="2">
    <location>
        <begin position="18"/>
        <end position="233"/>
    </location>
</feature>
<name>A0ABZ0ZR53_9ACTN</name>